<feature type="transmembrane region" description="Helical" evidence="1">
    <location>
        <begin position="47"/>
        <end position="66"/>
    </location>
</feature>
<dbReference type="InterPro" id="IPR005133">
    <property type="entry name" value="PhaG_MnhG_YufB"/>
</dbReference>
<dbReference type="PANTHER" id="PTHR34703">
    <property type="entry name" value="ANTIPORTER SUBUNIT MNHG2-RELATED"/>
    <property type="match status" value="1"/>
</dbReference>
<dbReference type="NCBIfam" id="TIGR01300">
    <property type="entry name" value="CPA3_mnhG_phaG"/>
    <property type="match status" value="1"/>
</dbReference>
<proteinExistence type="predicted"/>
<keyword evidence="1" id="KW-1133">Transmembrane helix</keyword>
<dbReference type="AlphaFoldDB" id="A0A936YMY7"/>
<protein>
    <submittedName>
        <fullName evidence="2">Cation:proton antiporter</fullName>
    </submittedName>
</protein>
<accession>A0A936YMY7</accession>
<name>A0A936YMY7_9HYPH</name>
<comment type="caution">
    <text evidence="2">The sequence shown here is derived from an EMBL/GenBank/DDBJ whole genome shotgun (WGS) entry which is preliminary data.</text>
</comment>
<evidence type="ECO:0000256" key="1">
    <source>
        <dbReference type="SAM" id="Phobius"/>
    </source>
</evidence>
<feature type="transmembrane region" description="Helical" evidence="1">
    <location>
        <begin position="12"/>
        <end position="35"/>
    </location>
</feature>
<keyword evidence="3" id="KW-1185">Reference proteome</keyword>
<dbReference type="GO" id="GO:0015385">
    <property type="term" value="F:sodium:proton antiporter activity"/>
    <property type="evidence" value="ECO:0007669"/>
    <property type="project" value="TreeGrafter"/>
</dbReference>
<dbReference type="EMBL" id="JAEQNC010000008">
    <property type="protein sequence ID" value="MBL0373393.1"/>
    <property type="molecule type" value="Genomic_DNA"/>
</dbReference>
<reference evidence="2" key="1">
    <citation type="submission" date="2021-01" db="EMBL/GenBank/DDBJ databases">
        <title>Rhizobium sp. strain KVB221 16S ribosomal RNA gene Genome sequencing and assembly.</title>
        <authorList>
            <person name="Kang M."/>
        </authorList>
    </citation>
    <scope>NUCLEOTIDE SEQUENCE</scope>
    <source>
        <strain evidence="2">KVB221</strain>
    </source>
</reference>
<dbReference type="Pfam" id="PF03334">
    <property type="entry name" value="PhaG_MnhG_YufB"/>
    <property type="match status" value="1"/>
</dbReference>
<evidence type="ECO:0000313" key="3">
    <source>
        <dbReference type="Proteomes" id="UP000633219"/>
    </source>
</evidence>
<keyword evidence="1" id="KW-0472">Membrane</keyword>
<feature type="transmembrane region" description="Helical" evidence="1">
    <location>
        <begin position="78"/>
        <end position="95"/>
    </location>
</feature>
<evidence type="ECO:0000313" key="2">
    <source>
        <dbReference type="EMBL" id="MBL0373393.1"/>
    </source>
</evidence>
<organism evidence="2 3">
    <name type="scientific">Rhizobium setariae</name>
    <dbReference type="NCBI Taxonomy" id="2801340"/>
    <lineage>
        <taxon>Bacteria</taxon>
        <taxon>Pseudomonadati</taxon>
        <taxon>Pseudomonadota</taxon>
        <taxon>Alphaproteobacteria</taxon>
        <taxon>Hyphomicrobiales</taxon>
        <taxon>Rhizobiaceae</taxon>
        <taxon>Rhizobium/Agrobacterium group</taxon>
        <taxon>Rhizobium</taxon>
    </lineage>
</organism>
<keyword evidence="1" id="KW-0812">Transmembrane</keyword>
<dbReference type="Proteomes" id="UP000633219">
    <property type="component" value="Unassembled WGS sequence"/>
</dbReference>
<sequence length="119" mass="12649">MTNAAADIPAWVAVLISICLIGGAGFALLGSIGLLQMKTFYQRVHPATLGTSLGTGGVMVASIIFFSVLASRPVAHEILIWAFVTVTTPVTYMLLARAALHRDRAEDNDIVPKKPARSD</sequence>
<dbReference type="PANTHER" id="PTHR34703:SF1">
    <property type="entry name" value="ANTIPORTER SUBUNIT MNHG2-RELATED"/>
    <property type="match status" value="1"/>
</dbReference>
<gene>
    <name evidence="2" type="ORF">JJB09_15250</name>
</gene>
<dbReference type="RefSeq" id="WP_201659808.1">
    <property type="nucleotide sequence ID" value="NZ_JAEQNC010000008.1"/>
</dbReference>